<accession>A0A382MNZ8</accession>
<dbReference type="EMBL" id="UINC01094791">
    <property type="protein sequence ID" value="SVC50330.1"/>
    <property type="molecule type" value="Genomic_DNA"/>
</dbReference>
<evidence type="ECO:0000313" key="1">
    <source>
        <dbReference type="EMBL" id="SVC50330.1"/>
    </source>
</evidence>
<proteinExistence type="predicted"/>
<protein>
    <submittedName>
        <fullName evidence="1">Uncharacterized protein</fullName>
    </submittedName>
</protein>
<reference evidence="1" key="1">
    <citation type="submission" date="2018-05" db="EMBL/GenBank/DDBJ databases">
        <authorList>
            <person name="Lanie J.A."/>
            <person name="Ng W.-L."/>
            <person name="Kazmierczak K.M."/>
            <person name="Andrzejewski T.M."/>
            <person name="Davidsen T.M."/>
            <person name="Wayne K.J."/>
            <person name="Tettelin H."/>
            <person name="Glass J.I."/>
            <person name="Rusch D."/>
            <person name="Podicherti R."/>
            <person name="Tsui H.-C.T."/>
            <person name="Winkler M.E."/>
        </authorList>
    </citation>
    <scope>NUCLEOTIDE SEQUENCE</scope>
</reference>
<organism evidence="1">
    <name type="scientific">marine metagenome</name>
    <dbReference type="NCBI Taxonomy" id="408172"/>
    <lineage>
        <taxon>unclassified sequences</taxon>
        <taxon>metagenomes</taxon>
        <taxon>ecological metagenomes</taxon>
    </lineage>
</organism>
<dbReference type="AlphaFoldDB" id="A0A382MNZ8"/>
<name>A0A382MNZ8_9ZZZZ</name>
<gene>
    <name evidence="1" type="ORF">METZ01_LOCUS303184</name>
</gene>
<sequence>MKRKSRKTVIPYSEEALKFFQEENDKTEFTAELVDTSYMSYLLGDNLDLMDNSTTDVAEFEDSDDEWFMD</sequence>